<dbReference type="KEGG" id="vg:19593525"/>
<evidence type="ECO:0000256" key="3">
    <source>
        <dbReference type="ARBA" id="ARBA00017237"/>
    </source>
</evidence>
<feature type="region of interest" description="Disordered" evidence="13">
    <location>
        <begin position="193"/>
        <end position="314"/>
    </location>
</feature>
<evidence type="ECO:0000256" key="10">
    <source>
        <dbReference type="ARBA" id="ARBA00023125"/>
    </source>
</evidence>
<evidence type="ECO:0000256" key="6">
    <source>
        <dbReference type="ARBA" id="ARBA00022553"/>
    </source>
</evidence>
<evidence type="ECO:0000259" key="15">
    <source>
        <dbReference type="Pfam" id="PF00511"/>
    </source>
</evidence>
<feature type="compositionally biased region" description="Basic and acidic residues" evidence="13">
    <location>
        <begin position="234"/>
        <end position="254"/>
    </location>
</feature>
<dbReference type="InterPro" id="IPR042503">
    <property type="entry name" value="Regulatory_protein_E2_N_1"/>
</dbReference>
<name>A0A059TAV9_9PAPI</name>
<dbReference type="Gene3D" id="3.30.70.330">
    <property type="match status" value="1"/>
</dbReference>
<dbReference type="Pfam" id="PF00511">
    <property type="entry name" value="PPV_E2_C"/>
    <property type="match status" value="1"/>
</dbReference>
<dbReference type="SUPFAM" id="SSF54957">
    <property type="entry name" value="Viral DNA-binding domain"/>
    <property type="match status" value="1"/>
</dbReference>
<dbReference type="OrthoDB" id="15886at10239"/>
<evidence type="ECO:0000256" key="5">
    <source>
        <dbReference type="ARBA" id="ARBA00022518"/>
    </source>
</evidence>
<dbReference type="InterPro" id="IPR036050">
    <property type="entry name" value="Regulatory_protein_E2_N"/>
</dbReference>
<dbReference type="GO" id="GO:0042025">
    <property type="term" value="C:host cell nucleus"/>
    <property type="evidence" value="ECO:0007669"/>
    <property type="project" value="UniProtKB-SubCell"/>
</dbReference>
<comment type="subcellular location">
    <subcellularLocation>
        <location evidence="1">Host nucleus</location>
    </subcellularLocation>
</comment>
<evidence type="ECO:0000313" key="17">
    <source>
        <dbReference type="Proteomes" id="UP000161901"/>
    </source>
</evidence>
<feature type="domain" description="Papillomavirus E2 C-terminal" evidence="15">
    <location>
        <begin position="332"/>
        <end position="409"/>
    </location>
</feature>
<feature type="domain" description="Papillomavirus E2 N-terminal" evidence="14">
    <location>
        <begin position="1"/>
        <end position="187"/>
    </location>
</feature>
<dbReference type="GO" id="GO:0003700">
    <property type="term" value="F:DNA-binding transcription factor activity"/>
    <property type="evidence" value="ECO:0007669"/>
    <property type="project" value="InterPro"/>
</dbReference>
<evidence type="ECO:0000256" key="7">
    <source>
        <dbReference type="ARBA" id="ARBA00022562"/>
    </source>
</evidence>
<keyword evidence="4" id="KW-0678">Repressor</keyword>
<evidence type="ECO:0000256" key="11">
    <source>
        <dbReference type="ARBA" id="ARBA00023159"/>
    </source>
</evidence>
<organism evidence="16 17">
    <name type="scientific">Fulmarus glacialis papillomavirus 1</name>
    <dbReference type="NCBI Taxonomy" id="1463817"/>
    <lineage>
        <taxon>Viruses</taxon>
        <taxon>Monodnaviria</taxon>
        <taxon>Shotokuvirae</taxon>
        <taxon>Cossaviricota</taxon>
        <taxon>Papovaviricetes</taxon>
        <taxon>Zurhausenvirales</taxon>
        <taxon>Papillomaviridae</taxon>
        <taxon>Firstpapillomavirinae</taxon>
        <taxon>Treiszetapapillomavirus</taxon>
        <taxon>Treiszetapapillomavirus 1</taxon>
    </lineage>
</organism>
<evidence type="ECO:0000256" key="1">
    <source>
        <dbReference type="ARBA" id="ARBA00004147"/>
    </source>
</evidence>
<keyword evidence="6" id="KW-0597">Phosphoprotein</keyword>
<dbReference type="GO" id="GO:0016032">
    <property type="term" value="P:viral process"/>
    <property type="evidence" value="ECO:0007669"/>
    <property type="project" value="InterPro"/>
</dbReference>
<reference evidence="16 17" key="1">
    <citation type="submission" date="2014-02" db="EMBL/GenBank/DDBJ databases">
        <title>Identification of a novel papillomavirus in a northern fulmar (Fulmarus glacialis) with viral production in cartilage.</title>
        <authorList>
            <person name="Gaynor A.M."/>
            <person name="Fish S."/>
            <person name="Duerr R."/>
            <person name="Dela Cruz F.N.Jr."/>
            <person name="Pesavento P.A."/>
        </authorList>
    </citation>
    <scope>NUCLEOTIDE SEQUENCE [LARGE SCALE GENOMIC DNA]</scope>
    <source>
        <strain evidence="16">1</strain>
    </source>
</reference>
<dbReference type="EMBL" id="KJ452243">
    <property type="protein sequence ID" value="AHV82119.1"/>
    <property type="molecule type" value="Genomic_DNA"/>
</dbReference>
<evidence type="ECO:0000259" key="14">
    <source>
        <dbReference type="Pfam" id="PF00508"/>
    </source>
</evidence>
<keyword evidence="17" id="KW-1185">Reference proteome</keyword>
<evidence type="ECO:0000256" key="8">
    <source>
        <dbReference type="ARBA" id="ARBA00022705"/>
    </source>
</evidence>
<dbReference type="GO" id="GO:0006275">
    <property type="term" value="P:regulation of DNA replication"/>
    <property type="evidence" value="ECO:0007669"/>
    <property type="project" value="InterPro"/>
</dbReference>
<protein>
    <recommendedName>
        <fullName evidence="3">Protein E8^E2C</fullName>
    </recommendedName>
</protein>
<keyword evidence="10" id="KW-0238">DNA-binding</keyword>
<evidence type="ECO:0000256" key="12">
    <source>
        <dbReference type="ARBA" id="ARBA00023163"/>
    </source>
</evidence>
<evidence type="ECO:0000256" key="2">
    <source>
        <dbReference type="ARBA" id="ARBA00007794"/>
    </source>
</evidence>
<dbReference type="SUPFAM" id="SSF51332">
    <property type="entry name" value="E2 regulatory, transactivation domain"/>
    <property type="match status" value="1"/>
</dbReference>
<dbReference type="InterPro" id="IPR012677">
    <property type="entry name" value="Nucleotide-bd_a/b_plait_sf"/>
</dbReference>
<dbReference type="InterPro" id="IPR035975">
    <property type="entry name" value="E2/EBNA1_C_sf"/>
</dbReference>
<proteinExistence type="inferred from homology"/>
<dbReference type="GeneID" id="19593525"/>
<sequence>MEQIHQTLQTVQKEILKLLEEAPSCLSGIRAYWQNIKKEQLLLHAVRHKYRVTTLGYIPVPSLAETEHKAKEAIKVLLILEGLQRSGVSDDGWTLSDFCPLILLQTDPKDYPKRKGVSVTVQFGNDKDNVNDYTIWKDLWVPDEDGTYFNVSGHVDHDGCYYMSAGEKRYYLCFREEWSKFRTEKDCEPQWTVGGLQETPRNRPIKKRTRFCPWDGDGRIASEDEEGPSTSKQARLETEIAKAKQQKPEDDRDSAPVLSPQTSSPRHIVLPCGTPPYTKPVGRVNPSSLSPSPPPLTPQGTPTRPIQAASPQQHLQQQRLRQLLLQHQSLVPCVLIEGTAEQVKAIRFRIRHHGGYGHTRVSTTWHWTQDARKVSPCRILIRFETDGERTNFINGFKICSDVKLTRCTFEGL</sequence>
<keyword evidence="8" id="KW-0235">DNA replication</keyword>
<dbReference type="InterPro" id="IPR000427">
    <property type="entry name" value="Papillomavirus_E2_C"/>
</dbReference>
<dbReference type="GO" id="GO:0006260">
    <property type="term" value="P:DNA replication"/>
    <property type="evidence" value="ECO:0007669"/>
    <property type="project" value="UniProtKB-KW"/>
</dbReference>
<keyword evidence="11" id="KW-0010">Activator</keyword>
<keyword evidence="5" id="KW-0244">Early protein</keyword>
<dbReference type="GO" id="GO:0003677">
    <property type="term" value="F:DNA binding"/>
    <property type="evidence" value="ECO:0007669"/>
    <property type="project" value="UniProtKB-KW"/>
</dbReference>
<evidence type="ECO:0000256" key="4">
    <source>
        <dbReference type="ARBA" id="ARBA00022491"/>
    </source>
</evidence>
<keyword evidence="9" id="KW-0805">Transcription regulation</keyword>
<keyword evidence="12" id="KW-0804">Transcription</keyword>
<keyword evidence="7" id="KW-1048">Host nucleus</keyword>
<dbReference type="InterPro" id="IPR001866">
    <property type="entry name" value="PPV_E2_N"/>
</dbReference>
<evidence type="ECO:0000256" key="9">
    <source>
        <dbReference type="ARBA" id="ARBA00023015"/>
    </source>
</evidence>
<dbReference type="Gene3D" id="1.10.287.30">
    <property type="entry name" value="E2 (early) protein, N terminal domain, subdomain 1"/>
    <property type="match status" value="1"/>
</dbReference>
<dbReference type="Proteomes" id="UP000161901">
    <property type="component" value="Segment"/>
</dbReference>
<evidence type="ECO:0000256" key="13">
    <source>
        <dbReference type="SAM" id="MobiDB-lite"/>
    </source>
</evidence>
<dbReference type="Gene3D" id="2.170.200.10">
    <property type="entry name" value="Papillomavirus E2 early protein domain"/>
    <property type="match status" value="1"/>
</dbReference>
<dbReference type="RefSeq" id="YP_009041472.1">
    <property type="nucleotide sequence ID" value="NC_024300.1"/>
</dbReference>
<comment type="similarity">
    <text evidence="2">Belongs to the papillomaviridae E8^E2C protein family.</text>
</comment>
<evidence type="ECO:0000313" key="16">
    <source>
        <dbReference type="EMBL" id="AHV82119.1"/>
    </source>
</evidence>
<dbReference type="Pfam" id="PF00508">
    <property type="entry name" value="PPV_E2_N"/>
    <property type="match status" value="1"/>
</dbReference>
<dbReference type="InterPro" id="IPR042504">
    <property type="entry name" value="Regulatory_protein_E2_N_2"/>
</dbReference>
<accession>A0A059TAV9</accession>